<comment type="subcellular location">
    <subcellularLocation>
        <location evidence="1">Basolateral cell membrane</location>
    </subcellularLocation>
    <subcellularLocation>
        <location evidence="2">Cell membrane</location>
        <topology evidence="2">Single-pass type I membrane protein</topology>
    </subcellularLocation>
</comment>
<feature type="domain" description="Fibronectin type-III" evidence="18">
    <location>
        <begin position="220"/>
        <end position="313"/>
    </location>
</feature>
<evidence type="ECO:0000256" key="11">
    <source>
        <dbReference type="ARBA" id="ARBA00023136"/>
    </source>
</evidence>
<dbReference type="Proteomes" id="UP001623349">
    <property type="component" value="Unassembled WGS sequence"/>
</dbReference>
<dbReference type="Pfam" id="PF06328">
    <property type="entry name" value="Lep_receptor_Ig"/>
    <property type="match status" value="1"/>
</dbReference>
<dbReference type="Pfam" id="PF18589">
    <property type="entry name" value="ObR_Ig"/>
    <property type="match status" value="1"/>
</dbReference>
<keyword evidence="20" id="KW-1185">Reference proteome</keyword>
<evidence type="ECO:0000256" key="13">
    <source>
        <dbReference type="ARBA" id="ARBA00023170"/>
    </source>
</evidence>
<keyword evidence="11 17" id="KW-0472">Membrane</keyword>
<dbReference type="Pfam" id="PF00041">
    <property type="entry name" value="fn3"/>
    <property type="match status" value="1"/>
</dbReference>
<keyword evidence="8" id="KW-0732">Signal</keyword>
<feature type="transmembrane region" description="Helical" evidence="17">
    <location>
        <begin position="876"/>
        <end position="898"/>
    </location>
</feature>
<dbReference type="EMBL" id="BAAFST010000004">
    <property type="protein sequence ID" value="GAB1288677.1"/>
    <property type="molecule type" value="Genomic_DNA"/>
</dbReference>
<evidence type="ECO:0000256" key="16">
    <source>
        <dbReference type="ARBA" id="ARBA00046724"/>
    </source>
</evidence>
<dbReference type="CDD" id="cd00063">
    <property type="entry name" value="FN3"/>
    <property type="match status" value="3"/>
</dbReference>
<keyword evidence="10 17" id="KW-1133">Transmembrane helix</keyword>
<evidence type="ECO:0000256" key="14">
    <source>
        <dbReference type="ARBA" id="ARBA00023180"/>
    </source>
</evidence>
<dbReference type="InterPro" id="IPR010457">
    <property type="entry name" value="IgC2-like_lig-bd"/>
</dbReference>
<dbReference type="PROSITE" id="PS01355">
    <property type="entry name" value="HEMATOPO_REC_S_F1"/>
    <property type="match status" value="1"/>
</dbReference>
<dbReference type="Gene3D" id="2.60.40.10">
    <property type="entry name" value="Immunoglobulins"/>
    <property type="match status" value="6"/>
</dbReference>
<dbReference type="InterPro" id="IPR003529">
    <property type="entry name" value="Hematopoietin_rcpt_Gp130_CS"/>
</dbReference>
<sequence length="1200" mass="134950">MAALNLAYPISPWKFQLFCAPLNTTNDSFLSPTGVPNNASALKGASEAVIGAKFNSTEIYISELSKTVFHCCFGNEQGQNCPALTDNTEGKALASVVKALVFHQLGVNWDIECWMKGDLTLFICHMEPLLKNPFKNYDSKVHLLYDLPEVIDDLPLPPLKDSFQTVQCNCSLRECECHVPVPRAKLNGTLLMYLEITSAGVSFQSPLMSLQPMLVVKPDPPLGLCMEVTDDGNLKISWDSQTIAPFPLQYQVKYLENSTTVREATEIVSATSLVVDSVLPGSSYEVQVRSKRLDGSGVWSDWSSPQVFTTQELQRIKLVFMPKVLEGFSEDSAISKAVSHSGVDIKQKHANNNNNNNNKQNDVVYFPPKILTSVGSNASFHCIYKNENQIIPSKQIVWWMNLAEKVPAIQYSIVSDRVSKVTFSNLKATRPRGKFTYDAVYCCNEQACHHRYAELYVIEWSPSTIQLEGSTVQLRYHRRSLYCPDRPSIHPTSEPKNCILQRDGFYECVFQPIFLLSGYTMWIRINHSLVKPLPPSNVKAEITVNTGLLKVSWEKPVFPENNLQFQIRYGLSGKEIQWKTHEVFNAKSKSASLLVSDLCAVYVVQVRCRRLDGLGYWSNWSSPAYTLVMDVKVPMRGPEFWRIMDGDDTKKERNVTLLWKVSVNSLWLSWNSFCDQASLKLRNLLASASQVLGLKACAMEGPLTKNDSLCSVRRYVVKHRTAHNGTWSEDVGNQTNLTFLWTEPAHTVTVLAINSIGASLVNFNLTFSWPMSKVGAVESLSAYPLSSSCVILSWTLSPDDYSLLYLVVEWKILNEDDGMKWLRIPSNVKKYYIHDNFIPIEKYQFSLYPVFMEGVGKPKIVNGFTKDAIDKQQNDAGLYVIVPIIISSCVLLLGTLLISHQRMKKLFWDDVPNPKNCSWAQGLNFQKPETFEHLFTKHAESVIFGPLLLEPEPISEEISVDTTWKNKDEMVPAAMVSLLLTTPDPEIGSICISDQCNSADFSGAQSTQVTCEDECQRQPSVKYATLVSNDKLVETDEEQGFIHSSVSKCISSKHSPLRQSFSNSSWETEAQAFFLLSDQQPNLISPQLSFSGLDELLELEGSFPEDNHREKSVYYLGVTSVNKRENDMLLAGEAGVLCPFPAQCLFSDIRLLQESCSHFVENNLNLGTSGKNFVPYMPQFQTYSTHSHKIMENKMCDITV</sequence>
<keyword evidence="13 19" id="KW-0675">Receptor</keyword>
<evidence type="ECO:0000256" key="10">
    <source>
        <dbReference type="ARBA" id="ARBA00022989"/>
    </source>
</evidence>
<evidence type="ECO:0000313" key="19">
    <source>
        <dbReference type="EMBL" id="GAB1288677.1"/>
    </source>
</evidence>
<evidence type="ECO:0000259" key="18">
    <source>
        <dbReference type="PROSITE" id="PS50853"/>
    </source>
</evidence>
<dbReference type="InterPro" id="IPR003961">
    <property type="entry name" value="FN3_dom"/>
</dbReference>
<dbReference type="SUPFAM" id="SSF49265">
    <property type="entry name" value="Fibronectin type III"/>
    <property type="match status" value="3"/>
</dbReference>
<gene>
    <name evidence="19" type="ORF">APTSU1_000390700</name>
</gene>
<protein>
    <recommendedName>
        <fullName evidence="4">Leptin receptor</fullName>
    </recommendedName>
    <alternativeName>
        <fullName evidence="15">OB receptor</fullName>
    </alternativeName>
</protein>
<evidence type="ECO:0000256" key="2">
    <source>
        <dbReference type="ARBA" id="ARBA00004251"/>
    </source>
</evidence>
<evidence type="ECO:0000256" key="15">
    <source>
        <dbReference type="ARBA" id="ARBA00031601"/>
    </source>
</evidence>
<keyword evidence="12" id="KW-1015">Disulfide bond</keyword>
<dbReference type="InterPro" id="IPR003531">
    <property type="entry name" value="Hempt_rcpt_S_F1_CS"/>
</dbReference>
<evidence type="ECO:0000256" key="7">
    <source>
        <dbReference type="ARBA" id="ARBA00022692"/>
    </source>
</evidence>
<dbReference type="PROSITE" id="PS01353">
    <property type="entry name" value="HEMATOPO_REC_L_F2"/>
    <property type="match status" value="1"/>
</dbReference>
<evidence type="ECO:0000256" key="4">
    <source>
        <dbReference type="ARBA" id="ARBA00019169"/>
    </source>
</evidence>
<dbReference type="SMART" id="SM00060">
    <property type="entry name" value="FN3"/>
    <property type="match status" value="3"/>
</dbReference>
<dbReference type="InterPro" id="IPR036116">
    <property type="entry name" value="FN3_sf"/>
</dbReference>
<keyword evidence="9" id="KW-0677">Repeat</keyword>
<name>A0ABQ0ENN8_APOSI</name>
<comment type="caution">
    <text evidence="19">The sequence shown here is derived from an EMBL/GenBank/DDBJ whole genome shotgun (WGS) entry which is preliminary data.</text>
</comment>
<dbReference type="PROSITE" id="PS50853">
    <property type="entry name" value="FN3"/>
    <property type="match status" value="2"/>
</dbReference>
<evidence type="ECO:0000256" key="3">
    <source>
        <dbReference type="ARBA" id="ARBA00008921"/>
    </source>
</evidence>
<evidence type="ECO:0000256" key="5">
    <source>
        <dbReference type="ARBA" id="ARBA00022475"/>
    </source>
</evidence>
<evidence type="ECO:0000256" key="9">
    <source>
        <dbReference type="ARBA" id="ARBA00022737"/>
    </source>
</evidence>
<organism evidence="19 20">
    <name type="scientific">Apodemus speciosus</name>
    <name type="common">Large Japanese field mouse</name>
    <dbReference type="NCBI Taxonomy" id="105296"/>
    <lineage>
        <taxon>Eukaryota</taxon>
        <taxon>Metazoa</taxon>
        <taxon>Chordata</taxon>
        <taxon>Craniata</taxon>
        <taxon>Vertebrata</taxon>
        <taxon>Euteleostomi</taxon>
        <taxon>Mammalia</taxon>
        <taxon>Eutheria</taxon>
        <taxon>Euarchontoglires</taxon>
        <taxon>Glires</taxon>
        <taxon>Rodentia</taxon>
        <taxon>Myomorpha</taxon>
        <taxon>Muroidea</taxon>
        <taxon>Muridae</taxon>
        <taxon>Murinae</taxon>
        <taxon>Apodemus</taxon>
    </lineage>
</organism>
<feature type="domain" description="Fibronectin type-III" evidence="18">
    <location>
        <begin position="534"/>
        <end position="629"/>
    </location>
</feature>
<evidence type="ECO:0000256" key="12">
    <source>
        <dbReference type="ARBA" id="ARBA00023157"/>
    </source>
</evidence>
<keyword evidence="5" id="KW-1003">Cell membrane</keyword>
<evidence type="ECO:0000256" key="8">
    <source>
        <dbReference type="ARBA" id="ARBA00022729"/>
    </source>
</evidence>
<comment type="subunit">
    <text evidence="16">Present as a mixture of monomers and dimers. The phosphorylated receptor binds a number of SH2 domain-containing proteins such as JAK2, STAT3, PTPN11, and SOCS3. Interaction with SOCS3 inhibits JAK/STAT signaling and MAPK cascade.</text>
</comment>
<keyword evidence="14" id="KW-0325">Glycoprotein</keyword>
<comment type="similarity">
    <text evidence="3">Belongs to the type I cytokine receptor family. Type 2 subfamily.</text>
</comment>
<proteinExistence type="inferred from homology"/>
<dbReference type="PANTHER" id="PTHR23037:SF35">
    <property type="entry name" value="FIBRONECTIN TYPE-III DOMAIN-CONTAINING PROTEIN"/>
    <property type="match status" value="1"/>
</dbReference>
<keyword evidence="7 17" id="KW-0812">Transmembrane</keyword>
<evidence type="ECO:0000256" key="6">
    <source>
        <dbReference type="ARBA" id="ARBA00022553"/>
    </source>
</evidence>
<reference evidence="19 20" key="1">
    <citation type="submission" date="2024-08" db="EMBL/GenBank/DDBJ databases">
        <title>The draft genome of Apodemus speciosus.</title>
        <authorList>
            <person name="Nabeshima K."/>
            <person name="Suzuki S."/>
            <person name="Onuma M."/>
        </authorList>
    </citation>
    <scope>NUCLEOTIDE SEQUENCE [LARGE SCALE GENOMIC DNA]</scope>
    <source>
        <strain evidence="19">IB14-021</strain>
    </source>
</reference>
<evidence type="ECO:0000313" key="20">
    <source>
        <dbReference type="Proteomes" id="UP001623349"/>
    </source>
</evidence>
<dbReference type="PANTHER" id="PTHR23037">
    <property type="entry name" value="CYTOKINE RECEPTOR"/>
    <property type="match status" value="1"/>
</dbReference>
<dbReference type="InterPro" id="IPR013783">
    <property type="entry name" value="Ig-like_fold"/>
</dbReference>
<dbReference type="InterPro" id="IPR041182">
    <property type="entry name" value="LEP-R_IGD"/>
</dbReference>
<evidence type="ECO:0000256" key="1">
    <source>
        <dbReference type="ARBA" id="ARBA00004187"/>
    </source>
</evidence>
<evidence type="ECO:0000256" key="17">
    <source>
        <dbReference type="SAM" id="Phobius"/>
    </source>
</evidence>
<accession>A0ABQ0ENN8</accession>
<keyword evidence="6" id="KW-0597">Phosphoprotein</keyword>